<dbReference type="Pfam" id="PF11238">
    <property type="entry name" value="DUF3039"/>
    <property type="match status" value="1"/>
</dbReference>
<dbReference type="InterPro" id="IPR021400">
    <property type="entry name" value="DUF3039"/>
</dbReference>
<sequence length="109" mass="12049">MLSTVKLTVMSAPLSSIETSPSTVIDRQTEHVLQTGKPLVAHIVKTERDESAAAKVLEARINGTPLEALCGHVWVPSRDPKQLPMCQACKEIYEMYRGFNDGLNEQPDE</sequence>
<dbReference type="AlphaFoldDB" id="A0A6J6G027"/>
<proteinExistence type="predicted"/>
<gene>
    <name evidence="1" type="ORF">UFOPK1826_00149</name>
</gene>
<evidence type="ECO:0000313" key="1">
    <source>
        <dbReference type="EMBL" id="CAB4592574.1"/>
    </source>
</evidence>
<protein>
    <submittedName>
        <fullName evidence="1">Unannotated protein</fullName>
    </submittedName>
</protein>
<organism evidence="1">
    <name type="scientific">freshwater metagenome</name>
    <dbReference type="NCBI Taxonomy" id="449393"/>
    <lineage>
        <taxon>unclassified sequences</taxon>
        <taxon>metagenomes</taxon>
        <taxon>ecological metagenomes</taxon>
    </lineage>
</organism>
<dbReference type="EMBL" id="CAEZUN010000011">
    <property type="protein sequence ID" value="CAB4592574.1"/>
    <property type="molecule type" value="Genomic_DNA"/>
</dbReference>
<accession>A0A6J6G027</accession>
<name>A0A6J6G027_9ZZZZ</name>
<reference evidence="1" key="1">
    <citation type="submission" date="2020-05" db="EMBL/GenBank/DDBJ databases">
        <authorList>
            <person name="Chiriac C."/>
            <person name="Salcher M."/>
            <person name="Ghai R."/>
            <person name="Kavagutti S V."/>
        </authorList>
    </citation>
    <scope>NUCLEOTIDE SEQUENCE</scope>
</reference>